<organism evidence="3 4">
    <name type="scientific">Rhodovulum steppense</name>
    <dbReference type="NCBI Taxonomy" id="540251"/>
    <lineage>
        <taxon>Bacteria</taxon>
        <taxon>Pseudomonadati</taxon>
        <taxon>Pseudomonadota</taxon>
        <taxon>Alphaproteobacteria</taxon>
        <taxon>Rhodobacterales</taxon>
        <taxon>Paracoccaceae</taxon>
        <taxon>Rhodovulum</taxon>
    </lineage>
</organism>
<reference evidence="3 4" key="1">
    <citation type="submission" date="2019-03" db="EMBL/GenBank/DDBJ databases">
        <title>Genomic Encyclopedia of Type Strains, Phase IV (KMG-IV): sequencing the most valuable type-strain genomes for metagenomic binning, comparative biology and taxonomic classification.</title>
        <authorList>
            <person name="Goeker M."/>
        </authorList>
    </citation>
    <scope>NUCLEOTIDE SEQUENCE [LARGE SCALE GENOMIC DNA]</scope>
    <source>
        <strain evidence="3 4">DSM 21153</strain>
    </source>
</reference>
<feature type="domain" description="DNA primase/polymerase bifunctional N-terminal" evidence="2">
    <location>
        <begin position="36"/>
        <end position="207"/>
    </location>
</feature>
<evidence type="ECO:0000313" key="4">
    <source>
        <dbReference type="Proteomes" id="UP000295277"/>
    </source>
</evidence>
<proteinExistence type="predicted"/>
<gene>
    <name evidence="3" type="ORF">EV216_1486</name>
</gene>
<protein>
    <submittedName>
        <fullName evidence="3">Bifunctional DNA primase/polymerase-like protein</fullName>
    </submittedName>
</protein>
<dbReference type="CDD" id="cd04859">
    <property type="entry name" value="Prim_Pol"/>
    <property type="match status" value="1"/>
</dbReference>
<dbReference type="RefSeq" id="WP_132697198.1">
    <property type="nucleotide sequence ID" value="NZ_SLVM01000048.1"/>
</dbReference>
<dbReference type="OrthoDB" id="123525at2"/>
<comment type="caution">
    <text evidence="3">The sequence shown here is derived from an EMBL/GenBank/DDBJ whole genome shotgun (WGS) entry which is preliminary data.</text>
</comment>
<dbReference type="GO" id="GO:0016817">
    <property type="term" value="F:hydrolase activity, acting on acid anhydrides"/>
    <property type="evidence" value="ECO:0007669"/>
    <property type="project" value="InterPro"/>
</dbReference>
<evidence type="ECO:0000259" key="2">
    <source>
        <dbReference type="SMART" id="SM00943"/>
    </source>
</evidence>
<dbReference type="Pfam" id="PF08707">
    <property type="entry name" value="PriCT_2"/>
    <property type="match status" value="1"/>
</dbReference>
<accession>A0A4R1YCH2</accession>
<feature type="compositionally biased region" description="Basic and acidic residues" evidence="1">
    <location>
        <begin position="1"/>
        <end position="17"/>
    </location>
</feature>
<evidence type="ECO:0000313" key="3">
    <source>
        <dbReference type="EMBL" id="TCM73666.1"/>
    </source>
</evidence>
<dbReference type="Proteomes" id="UP000295277">
    <property type="component" value="Unassembled WGS sequence"/>
</dbReference>
<dbReference type="AlphaFoldDB" id="A0A4R1YCH2"/>
<sequence>MEDAIRTTEDTARDKASADASTAAPAAELEDPTELRLQLHRHGYRPVPVLGAHVAMKAAGKRPMMKGWETVCASADEAEIARWTKAQRNCTNTGLLCGTLVGIDIDVLDHQHAHRVTCIATEMLGMTPACRIGRAPKILLIFRTDEPFDKIQTPEFHMLDGTVARVEILATGQQFVAFGIHPDTKAPYYWPECSPLDVPLEALPPVTKERCAAFIAAAEKYLRKVGGYSTADRREIEREGRKAAGLKRNQAPSRELVEEAFAHIPNNDLPYDDWIKVGLALYAALGPDGRDLWEGWSARADKNDPEYTAEKWDSFSSVRSVTVGTLFWLARQNGWRAERVERVRTSRARIPDDQDADDDDGDGRPVIRIFAGFLHRAVDMAEGALMQAGLGYYQRGSMVVRPAMVPVAVSDGRTVDAPRLVDVKAHHMAEAFTRAANWKRFDKREGEWLSTDCPHKIAETFLAREGQWRLPVLTGIINCPTLRPDGSILDLPGYDAQTGLLFDPQDVQFPALPCDPDRDMALRALAYLRDLISTFPFVTDGDRAVALSAILTALVRRSLPTSPLHGFNAPTAGTGKSMLVDLASLIATARPAPVIAQGKSEEEMEKRLGAALIAGDVLIAIDNCEEPLGGELLCQTMTQTSLKVRILGKSVNAEVPSNAAIFATGNNLTFEGDMTRRALRATLDAGVERPELRAFDRDPLAMVTERRGDYVSAGLTVLRAFHVAGRPQQRSPLGSFTDWSRWIRDALIWLGEADPCDTMEELRGADPKLEALTSVLEGWREVIGLQPANVRDVIERATEQRPQLYGRAEFVHPEFREALLRVAGEGGAINGRRLGKWIGSHQNRIVGGLRLVNAGVSAGFTRWQLEHAEPGIAPINDGSEILRSRADA</sequence>
<keyword evidence="4" id="KW-1185">Reference proteome</keyword>
<feature type="compositionally biased region" description="Low complexity" evidence="1">
    <location>
        <begin position="18"/>
        <end position="27"/>
    </location>
</feature>
<dbReference type="InterPro" id="IPR015330">
    <property type="entry name" value="DNA_primase/pol_bifunc_N"/>
</dbReference>
<evidence type="ECO:0000256" key="1">
    <source>
        <dbReference type="SAM" id="MobiDB-lite"/>
    </source>
</evidence>
<dbReference type="SUPFAM" id="SSF56747">
    <property type="entry name" value="Prim-pol domain"/>
    <property type="match status" value="1"/>
</dbReference>
<feature type="region of interest" description="Disordered" evidence="1">
    <location>
        <begin position="1"/>
        <end position="31"/>
    </location>
</feature>
<name>A0A4R1YCH2_9RHOB</name>
<dbReference type="SMART" id="SM00943">
    <property type="entry name" value="Prim-Pol"/>
    <property type="match status" value="1"/>
</dbReference>
<dbReference type="InterPro" id="IPR014819">
    <property type="entry name" value="PriCT_2"/>
</dbReference>
<dbReference type="EMBL" id="SLVM01000048">
    <property type="protein sequence ID" value="TCM73666.1"/>
    <property type="molecule type" value="Genomic_DNA"/>
</dbReference>